<sequence>MGYHYESHTSYTNHLDGTQTRSSVIVRELDDGEVGILLAGNNSIVDPSLTPHMLAVATADYDVENAPLSPSPSPEDDTDDIDTSDEDDEHWFPSLRHNSWIEGLDEDDEDDDDGDDGDGDDIMTDKMIEHLFATAIMENDDDDQHSKSRQDDRRTTRRFERQQNEAIWTRSGSRKGRWMDEESEDDSLVRLVPVDIIYVMLN</sequence>
<comment type="caution">
    <text evidence="2">The sequence shown here is derived from an EMBL/GenBank/DDBJ whole genome shotgun (WGS) entry which is preliminary data.</text>
</comment>
<evidence type="ECO:0000256" key="1">
    <source>
        <dbReference type="SAM" id="MobiDB-lite"/>
    </source>
</evidence>
<feature type="compositionally biased region" description="Basic and acidic residues" evidence="1">
    <location>
        <begin position="144"/>
        <end position="163"/>
    </location>
</feature>
<accession>A0A1X2IUM8</accession>
<feature type="compositionally biased region" description="Acidic residues" evidence="1">
    <location>
        <begin position="74"/>
        <end position="89"/>
    </location>
</feature>
<feature type="compositionally biased region" description="Acidic residues" evidence="1">
    <location>
        <begin position="103"/>
        <end position="122"/>
    </location>
</feature>
<dbReference type="AlphaFoldDB" id="A0A1X2IUM8"/>
<dbReference type="EMBL" id="MCGE01000004">
    <property type="protein sequence ID" value="ORZ22487.1"/>
    <property type="molecule type" value="Genomic_DNA"/>
</dbReference>
<dbReference type="OrthoDB" id="2287709at2759"/>
<gene>
    <name evidence="2" type="ORF">BCR42DRAFT_406290</name>
</gene>
<feature type="non-terminal residue" evidence="2">
    <location>
        <position position="202"/>
    </location>
</feature>
<evidence type="ECO:0000313" key="2">
    <source>
        <dbReference type="EMBL" id="ORZ22487.1"/>
    </source>
</evidence>
<name>A0A1X2IUM8_9FUNG</name>
<feature type="region of interest" description="Disordered" evidence="1">
    <location>
        <begin position="64"/>
        <end position="122"/>
    </location>
</feature>
<evidence type="ECO:0000313" key="3">
    <source>
        <dbReference type="Proteomes" id="UP000193560"/>
    </source>
</evidence>
<dbReference type="Proteomes" id="UP000193560">
    <property type="component" value="Unassembled WGS sequence"/>
</dbReference>
<keyword evidence="3" id="KW-1185">Reference proteome</keyword>
<reference evidence="2 3" key="1">
    <citation type="submission" date="2016-07" db="EMBL/GenBank/DDBJ databases">
        <title>Pervasive Adenine N6-methylation of Active Genes in Fungi.</title>
        <authorList>
            <consortium name="DOE Joint Genome Institute"/>
            <person name="Mondo S.J."/>
            <person name="Dannebaum R.O."/>
            <person name="Kuo R.C."/>
            <person name="Labutti K."/>
            <person name="Haridas S."/>
            <person name="Kuo A."/>
            <person name="Salamov A."/>
            <person name="Ahrendt S.R."/>
            <person name="Lipzen A."/>
            <person name="Sullivan W."/>
            <person name="Andreopoulos W.B."/>
            <person name="Clum A."/>
            <person name="Lindquist E."/>
            <person name="Daum C."/>
            <person name="Ramamoorthy G.K."/>
            <person name="Gryganskyi A."/>
            <person name="Culley D."/>
            <person name="Magnuson J.K."/>
            <person name="James T.Y."/>
            <person name="O'Malley M.A."/>
            <person name="Stajich J.E."/>
            <person name="Spatafora J.W."/>
            <person name="Visel A."/>
            <person name="Grigoriev I.V."/>
        </authorList>
    </citation>
    <scope>NUCLEOTIDE SEQUENCE [LARGE SCALE GENOMIC DNA]</scope>
    <source>
        <strain evidence="2 3">NRRL 1336</strain>
    </source>
</reference>
<proteinExistence type="predicted"/>
<organism evidence="2 3">
    <name type="scientific">Absidia repens</name>
    <dbReference type="NCBI Taxonomy" id="90262"/>
    <lineage>
        <taxon>Eukaryota</taxon>
        <taxon>Fungi</taxon>
        <taxon>Fungi incertae sedis</taxon>
        <taxon>Mucoromycota</taxon>
        <taxon>Mucoromycotina</taxon>
        <taxon>Mucoromycetes</taxon>
        <taxon>Mucorales</taxon>
        <taxon>Cunninghamellaceae</taxon>
        <taxon>Absidia</taxon>
    </lineage>
</organism>
<protein>
    <submittedName>
        <fullName evidence="2">Uncharacterized protein</fullName>
    </submittedName>
</protein>
<feature type="region of interest" description="Disordered" evidence="1">
    <location>
        <begin position="135"/>
        <end position="184"/>
    </location>
</feature>